<protein>
    <submittedName>
        <fullName evidence="2">Uncharacterized protein</fullName>
    </submittedName>
</protein>
<evidence type="ECO:0000256" key="1">
    <source>
        <dbReference type="SAM" id="Phobius"/>
    </source>
</evidence>
<reference evidence="2 3" key="1">
    <citation type="submission" date="2020-11" db="EMBL/GenBank/DDBJ databases">
        <authorList>
            <person name="Kim M.K."/>
        </authorList>
    </citation>
    <scope>NUCLEOTIDE SEQUENCE [LARGE SCALE GENOMIC DNA]</scope>
    <source>
        <strain evidence="2 3">BT683</strain>
    </source>
</reference>
<name>A0ABS0IDY8_9BACT</name>
<dbReference type="EMBL" id="JADQDQ010000001">
    <property type="protein sequence ID" value="MBF9236075.1"/>
    <property type="molecule type" value="Genomic_DNA"/>
</dbReference>
<keyword evidence="1" id="KW-0812">Transmembrane</keyword>
<feature type="transmembrane region" description="Helical" evidence="1">
    <location>
        <begin position="101"/>
        <end position="122"/>
    </location>
</feature>
<feature type="transmembrane region" description="Helical" evidence="1">
    <location>
        <begin position="76"/>
        <end position="94"/>
    </location>
</feature>
<sequence>MRMLREEQNTVATARFTLAEYKRLTTDLTDAQLDSLIAQKGYLTGFFTRKGVRVLVSLRDATPKEIFNQLLRGTSIMLFLLMPLAALLLQLAYYRRRRHYVSHLVFTVHTHCLLFVYIALLLVLMQSYSVVLVVAGLTVGFGALLYF</sequence>
<comment type="caution">
    <text evidence="2">The sequence shown here is derived from an EMBL/GenBank/DDBJ whole genome shotgun (WGS) entry which is preliminary data.</text>
</comment>
<dbReference type="RefSeq" id="WP_196280451.1">
    <property type="nucleotide sequence ID" value="NZ_JADQDQ010000001.1"/>
</dbReference>
<accession>A0ABS0IDY8</accession>
<feature type="transmembrane region" description="Helical" evidence="1">
    <location>
        <begin position="128"/>
        <end position="146"/>
    </location>
</feature>
<keyword evidence="3" id="KW-1185">Reference proteome</keyword>
<organism evidence="2 3">
    <name type="scientific">Hymenobacter jeongseonensis</name>
    <dbReference type="NCBI Taxonomy" id="2791027"/>
    <lineage>
        <taxon>Bacteria</taxon>
        <taxon>Pseudomonadati</taxon>
        <taxon>Bacteroidota</taxon>
        <taxon>Cytophagia</taxon>
        <taxon>Cytophagales</taxon>
        <taxon>Hymenobacteraceae</taxon>
        <taxon>Hymenobacter</taxon>
    </lineage>
</organism>
<keyword evidence="1" id="KW-1133">Transmembrane helix</keyword>
<dbReference type="Proteomes" id="UP000597617">
    <property type="component" value="Unassembled WGS sequence"/>
</dbReference>
<evidence type="ECO:0000313" key="2">
    <source>
        <dbReference type="EMBL" id="MBF9236075.1"/>
    </source>
</evidence>
<gene>
    <name evidence="2" type="ORF">I2I05_01585</name>
</gene>
<proteinExistence type="predicted"/>
<evidence type="ECO:0000313" key="3">
    <source>
        <dbReference type="Proteomes" id="UP000597617"/>
    </source>
</evidence>
<keyword evidence="1" id="KW-0472">Membrane</keyword>